<feature type="compositionally biased region" description="Acidic residues" evidence="1">
    <location>
        <begin position="680"/>
        <end position="689"/>
    </location>
</feature>
<accession>A0AAD4DVK7</accession>
<gene>
    <name evidence="2" type="ORF">F5891DRAFT_1194952</name>
</gene>
<organism evidence="2 3">
    <name type="scientific">Suillus fuscotomentosus</name>
    <dbReference type="NCBI Taxonomy" id="1912939"/>
    <lineage>
        <taxon>Eukaryota</taxon>
        <taxon>Fungi</taxon>
        <taxon>Dikarya</taxon>
        <taxon>Basidiomycota</taxon>
        <taxon>Agaricomycotina</taxon>
        <taxon>Agaricomycetes</taxon>
        <taxon>Agaricomycetidae</taxon>
        <taxon>Boletales</taxon>
        <taxon>Suillineae</taxon>
        <taxon>Suillaceae</taxon>
        <taxon>Suillus</taxon>
    </lineage>
</organism>
<reference evidence="2" key="1">
    <citation type="journal article" date="2020" name="New Phytol.">
        <title>Comparative genomics reveals dynamic genome evolution in host specialist ectomycorrhizal fungi.</title>
        <authorList>
            <person name="Lofgren L.A."/>
            <person name="Nguyen N.H."/>
            <person name="Vilgalys R."/>
            <person name="Ruytinx J."/>
            <person name="Liao H.L."/>
            <person name="Branco S."/>
            <person name="Kuo A."/>
            <person name="LaButti K."/>
            <person name="Lipzen A."/>
            <person name="Andreopoulos W."/>
            <person name="Pangilinan J."/>
            <person name="Riley R."/>
            <person name="Hundley H."/>
            <person name="Na H."/>
            <person name="Barry K."/>
            <person name="Grigoriev I.V."/>
            <person name="Stajich J.E."/>
            <person name="Kennedy P.G."/>
        </authorList>
    </citation>
    <scope>NUCLEOTIDE SEQUENCE</scope>
    <source>
        <strain evidence="2">FC203</strain>
    </source>
</reference>
<evidence type="ECO:0000313" key="3">
    <source>
        <dbReference type="Proteomes" id="UP001195769"/>
    </source>
</evidence>
<proteinExistence type="predicted"/>
<feature type="region of interest" description="Disordered" evidence="1">
    <location>
        <begin position="222"/>
        <end position="250"/>
    </location>
</feature>
<protein>
    <submittedName>
        <fullName evidence="2">Uncharacterized protein</fullName>
    </submittedName>
</protein>
<dbReference type="EMBL" id="JABBWK010000076">
    <property type="protein sequence ID" value="KAG1894650.1"/>
    <property type="molecule type" value="Genomic_DNA"/>
</dbReference>
<keyword evidence="3" id="KW-1185">Reference proteome</keyword>
<sequence>MGKPQDRRQRETLARDDERRRNIVGTARELIYDKNLAVGSAPVERILKPHSWVPTSNAFSDRLGPLGFNIFRALVVDLLHEFEIGVWKSLFTHLLRIILAHDKSLIHELDRRYRQIPTFGQATIRKFSANSSEMKRMAARNFEDLLQCSIPVFDCLLPEPHNTIVLKLLFTMAHWHGLAKLRMHSDLTLDIMDLVTSAVGQQFREFKAKVCAAYTTRELNREVESRTRRHARQASKQNGARKGKQGALNHGQRTKVFNFQTYKFHALGDYVSTIRRYGTSDSYSSEPGELEHRSPKASYRRTDRKFFVRQLTRIERRQTRIRRVGDRIVHRPHIEITELARSPDVHHHIGLTQKHPIHIGSYLRLHEGDPAIKVLIAPKSTSIDYSSFGQDCPYFEIVSDFEDIRLRSHVTRASLISVDSTSPVSVATPDPSGYVTNVSGRRPYDVRRAQDVINPRTSHCNIMVLRAENDMGPRGHRFIYGKVLGIYHTNVIFIGVGMIDYTPIRMEFLWVRWYEPIDRISTWDTSTMDRVRFPPMADEHSFDFLDPTDVLRGCHIIPSFARKRRRPDGSGLSACAGDKDDWCAYYVNRFVDRDMLMRFHFGLGVGHTYSHHRTLQAESHDECLAGFEHNVQDLGDDEEVESHDEDEEEDNSNCDRDELPEQEFGSSSESLSSEFHEMYDSDLELDYEN</sequence>
<dbReference type="AlphaFoldDB" id="A0AAD4DVK7"/>
<feature type="region of interest" description="Disordered" evidence="1">
    <location>
        <begin position="636"/>
        <end position="689"/>
    </location>
</feature>
<dbReference type="GeneID" id="64662321"/>
<comment type="caution">
    <text evidence="2">The sequence shown here is derived from an EMBL/GenBank/DDBJ whole genome shotgun (WGS) entry which is preliminary data.</text>
</comment>
<evidence type="ECO:0000256" key="1">
    <source>
        <dbReference type="SAM" id="MobiDB-lite"/>
    </source>
</evidence>
<feature type="compositionally biased region" description="Basic residues" evidence="1">
    <location>
        <begin position="227"/>
        <end position="244"/>
    </location>
</feature>
<dbReference type="Proteomes" id="UP001195769">
    <property type="component" value="Unassembled WGS sequence"/>
</dbReference>
<feature type="compositionally biased region" description="Low complexity" evidence="1">
    <location>
        <begin position="662"/>
        <end position="673"/>
    </location>
</feature>
<evidence type="ECO:0000313" key="2">
    <source>
        <dbReference type="EMBL" id="KAG1894650.1"/>
    </source>
</evidence>
<dbReference type="RefSeq" id="XP_041220226.1">
    <property type="nucleotide sequence ID" value="XM_041368023.1"/>
</dbReference>
<name>A0AAD4DVK7_9AGAM</name>
<feature type="compositionally biased region" description="Acidic residues" evidence="1">
    <location>
        <begin position="636"/>
        <end position="652"/>
    </location>
</feature>